<dbReference type="InterPro" id="IPR023214">
    <property type="entry name" value="HAD_sf"/>
</dbReference>
<dbReference type="SUPFAM" id="SSF56784">
    <property type="entry name" value="HAD-like"/>
    <property type="match status" value="1"/>
</dbReference>
<sequence length="252" mass="27334">MKMAAFDIDGTILFPEGIAPDVLAALQEWQAAGHLAVAATGKSRSALDHALRPYGFRFDYDIIYTGAVVTGTPFRATLPAELVRRLIAMLIDVPGITVFATMLGERDALFTQLPAGTADSTILRDYTRMTLADIADAHEFVGLPLWVTDGDLHELAQRLAEQFPEVDVVTNQMFVDIVPKGASKGSGLINLMTHLGLDRSAVTLYTFGDSWNDLSMHAIADRSFAFPWSPAEVIDTADEVIESVAGALPQLR</sequence>
<dbReference type="GO" id="GO:0016791">
    <property type="term" value="F:phosphatase activity"/>
    <property type="evidence" value="ECO:0007669"/>
    <property type="project" value="UniProtKB-ARBA"/>
</dbReference>
<name>A0A0G3H9Y0_9CORY</name>
<dbReference type="PATRIC" id="fig|136857.5.peg.502"/>
<dbReference type="Proteomes" id="UP000035540">
    <property type="component" value="Chromosome"/>
</dbReference>
<organism evidence="1 2">
    <name type="scientific">Corynebacterium testudinoris</name>
    <dbReference type="NCBI Taxonomy" id="136857"/>
    <lineage>
        <taxon>Bacteria</taxon>
        <taxon>Bacillati</taxon>
        <taxon>Actinomycetota</taxon>
        <taxon>Actinomycetes</taxon>
        <taxon>Mycobacteriales</taxon>
        <taxon>Corynebacteriaceae</taxon>
        <taxon>Corynebacterium</taxon>
    </lineage>
</organism>
<dbReference type="KEGG" id="cted:CTEST_02560"/>
<reference evidence="1 2" key="1">
    <citation type="journal article" date="2015" name="Genome Announc.">
        <title>Complete Genome Sequence of the Type Strain Corynebacterium testudinoris DSM 44614, Recovered from Necrotic Lesions in the Mouth of a Tortoise.</title>
        <authorList>
            <person name="Ruckert C."/>
            <person name="Kriete M."/>
            <person name="Jaenicke S."/>
            <person name="Winkler A."/>
            <person name="Tauch A."/>
        </authorList>
    </citation>
    <scope>NUCLEOTIDE SEQUENCE [LARGE SCALE GENOMIC DNA]</scope>
    <source>
        <strain evidence="1 2">DSM 44614</strain>
    </source>
</reference>
<dbReference type="PANTHER" id="PTHR10000">
    <property type="entry name" value="PHOSPHOSERINE PHOSPHATASE"/>
    <property type="match status" value="1"/>
</dbReference>
<gene>
    <name evidence="1" type="ORF">CTEST_02560</name>
</gene>
<dbReference type="GO" id="GO:0000287">
    <property type="term" value="F:magnesium ion binding"/>
    <property type="evidence" value="ECO:0007669"/>
    <property type="project" value="TreeGrafter"/>
</dbReference>
<dbReference type="AlphaFoldDB" id="A0A0G3H9Y0"/>
<dbReference type="EMBL" id="CP011545">
    <property type="protein sequence ID" value="AKK07967.1"/>
    <property type="molecule type" value="Genomic_DNA"/>
</dbReference>
<evidence type="ECO:0000313" key="1">
    <source>
        <dbReference type="EMBL" id="AKK07967.1"/>
    </source>
</evidence>
<reference evidence="2" key="2">
    <citation type="submission" date="2015-05" db="EMBL/GenBank/DDBJ databases">
        <title>Complete genome sequence of Corynebacterium testudinoris DSM 44614, recovered from necrotic lesions in the mouth of a tortoise.</title>
        <authorList>
            <person name="Ruckert C."/>
            <person name="Albersmeier A."/>
            <person name="Winkler A."/>
            <person name="Tauch A."/>
        </authorList>
    </citation>
    <scope>NUCLEOTIDE SEQUENCE [LARGE SCALE GENOMIC DNA]</scope>
    <source>
        <strain evidence="2">DSM 44614</strain>
    </source>
</reference>
<dbReference type="GO" id="GO:0005829">
    <property type="term" value="C:cytosol"/>
    <property type="evidence" value="ECO:0007669"/>
    <property type="project" value="TreeGrafter"/>
</dbReference>
<keyword evidence="2" id="KW-1185">Reference proteome</keyword>
<protein>
    <submittedName>
        <fullName evidence="1">Putative HAD superfamily hydrolase</fullName>
    </submittedName>
</protein>
<evidence type="ECO:0000313" key="2">
    <source>
        <dbReference type="Proteomes" id="UP000035540"/>
    </source>
</evidence>
<dbReference type="STRING" id="136857.CTEST_02560"/>
<keyword evidence="1" id="KW-0378">Hydrolase</keyword>
<dbReference type="PANTHER" id="PTHR10000:SF8">
    <property type="entry name" value="HAD SUPERFAMILY HYDROLASE-LIKE, TYPE 3"/>
    <property type="match status" value="1"/>
</dbReference>
<accession>A0A0G3H9Y0</accession>
<dbReference type="Gene3D" id="3.40.50.1000">
    <property type="entry name" value="HAD superfamily/HAD-like"/>
    <property type="match status" value="1"/>
</dbReference>
<dbReference type="Gene3D" id="3.30.1240.10">
    <property type="match status" value="1"/>
</dbReference>
<dbReference type="InterPro" id="IPR036412">
    <property type="entry name" value="HAD-like_sf"/>
</dbReference>
<dbReference type="Pfam" id="PF08282">
    <property type="entry name" value="Hydrolase_3"/>
    <property type="match status" value="1"/>
</dbReference>
<proteinExistence type="predicted"/>
<dbReference type="RefSeq" id="WP_047252401.1">
    <property type="nucleotide sequence ID" value="NZ_CP011545.1"/>
</dbReference>